<dbReference type="PROSITE" id="PS51272">
    <property type="entry name" value="SLH"/>
    <property type="match status" value="1"/>
</dbReference>
<protein>
    <recommendedName>
        <fullName evidence="3">SLH domain-containing protein</fullName>
    </recommendedName>
</protein>
<organism evidence="4 5">
    <name type="scientific">Lysinibacillus composti</name>
    <dbReference type="NCBI Taxonomy" id="720633"/>
    <lineage>
        <taxon>Bacteria</taxon>
        <taxon>Bacillati</taxon>
        <taxon>Bacillota</taxon>
        <taxon>Bacilli</taxon>
        <taxon>Bacillales</taxon>
        <taxon>Bacillaceae</taxon>
        <taxon>Lysinibacillus</taxon>
    </lineage>
</organism>
<keyword evidence="1 2" id="KW-0732">Signal</keyword>
<dbReference type="EMBL" id="RRCT01000007">
    <property type="protein sequence ID" value="RQW74787.1"/>
    <property type="molecule type" value="Genomic_DNA"/>
</dbReference>
<dbReference type="OrthoDB" id="2953630at2"/>
<gene>
    <name evidence="4" type="ORF">EBB45_09290</name>
</gene>
<accession>A0A3N9UF45</accession>
<comment type="caution">
    <text evidence="4">The sequence shown here is derived from an EMBL/GenBank/DDBJ whole genome shotgun (WGS) entry which is preliminary data.</text>
</comment>
<dbReference type="Pfam" id="PF00395">
    <property type="entry name" value="SLH"/>
    <property type="match status" value="1"/>
</dbReference>
<dbReference type="Pfam" id="PF16244">
    <property type="entry name" value="DUF4901"/>
    <property type="match status" value="2"/>
</dbReference>
<dbReference type="Proteomes" id="UP000274033">
    <property type="component" value="Unassembled WGS sequence"/>
</dbReference>
<feature type="chain" id="PRO_5018035379" description="SLH domain-containing protein" evidence="2">
    <location>
        <begin position="28"/>
        <end position="743"/>
    </location>
</feature>
<evidence type="ECO:0000313" key="5">
    <source>
        <dbReference type="Proteomes" id="UP000274033"/>
    </source>
</evidence>
<dbReference type="InterPro" id="IPR032599">
    <property type="entry name" value="YcdB/YcdC_rep_domain"/>
</dbReference>
<name>A0A3N9UF45_9BACI</name>
<dbReference type="RefSeq" id="WP_124764211.1">
    <property type="nucleotide sequence ID" value="NZ_JAFBDY010000006.1"/>
</dbReference>
<evidence type="ECO:0000313" key="4">
    <source>
        <dbReference type="EMBL" id="RQW74787.1"/>
    </source>
</evidence>
<keyword evidence="5" id="KW-1185">Reference proteome</keyword>
<proteinExistence type="predicted"/>
<feature type="signal peptide" evidence="2">
    <location>
        <begin position="1"/>
        <end position="27"/>
    </location>
</feature>
<reference evidence="4 5" key="1">
    <citation type="journal article" date="2013" name="J. Microbiol.">
        <title>Lysinibacillus chungkukjangi sp. nov., isolated from Chungkukjang, Korean fermented soybean food.</title>
        <authorList>
            <person name="Kim S.J."/>
            <person name="Jang Y.H."/>
            <person name="Hamada M."/>
            <person name="Ahn J.H."/>
            <person name="Weon H.Y."/>
            <person name="Suzuki K."/>
            <person name="Whang K.S."/>
            <person name="Kwon S.W."/>
        </authorList>
    </citation>
    <scope>NUCLEOTIDE SEQUENCE [LARGE SCALE GENOMIC DNA]</scope>
    <source>
        <strain evidence="4 5">MCCC 1A12701</strain>
    </source>
</reference>
<dbReference type="InterPro" id="IPR001119">
    <property type="entry name" value="SLH_dom"/>
</dbReference>
<evidence type="ECO:0000256" key="1">
    <source>
        <dbReference type="ARBA" id="ARBA00022729"/>
    </source>
</evidence>
<evidence type="ECO:0000259" key="3">
    <source>
        <dbReference type="PROSITE" id="PS51272"/>
    </source>
</evidence>
<feature type="domain" description="SLH" evidence="3">
    <location>
        <begin position="614"/>
        <end position="675"/>
    </location>
</feature>
<evidence type="ECO:0000256" key="2">
    <source>
        <dbReference type="SAM" id="SignalP"/>
    </source>
</evidence>
<dbReference type="AlphaFoldDB" id="A0A3N9UF45"/>
<sequence>MKKLGKVGILVTSTALSFGVLSSVANAQTPIENQPERVAIEVASTETTISKNTLIKKLKELFPKQFDFLSSNDFYMSNGHYYPDDERIRYDLSFHKTVKGKDLYGSIVFVGDDLELETFHFEPLNTADALFPAKVSKEEAEKIAVSFLNKMAKGKEFEIDKDTIDYSYYSNQLITEPVRYEFRFVQKKNNVPLADQQIQLTILGNGEVVSFYRYAEDAKDATFDKIEEIKSENELLQKIKDNLDVSLRYQVITDYRTGDESIALIYSPNVKYGVNAISGDWQTANDFTKEVPKEAKIEKLAAKPLPARQANMTVEQAKKAAEQLLKIDSDKVKLTISSVEEVNYGNEDLLSVQYSYDWAYGGMGSSIEFNKATGEIVSYHDMKRDILIESGESAGNKGKLTEQQALAKALDYLKEWVPSYLNNYAKPIDEPSFFESQGTYYFTFPRVVNGILVEGHQINVGVGTNGSVNSLYINHRDNVDWPSPEEVVSKEDAKNKLTDALSLKLQYIKQGNDPKDHDYKLVYTPIYNGEAYSYLDANTGEWSNLFRKNDTPVLTHPTAEAELNYLLQNRMLEIKDAASFNADSSMTNGEALKLLVKSLSYFYEFDTRAAEENANQTYANIGPDHPYYSIVERAVRIGIINADETFKADAKLTREQLAVWYIRALGLETAAKKHDIYKLSFADSSKIQNEYRGYVALADALELVSAQKNQFNPKGEVTYADVAVSIFSLAQAIHETGIPFNQY</sequence>